<name>A0ACC1SJJ5_9HYPO</name>
<dbReference type="EMBL" id="JANRMS010000369">
    <property type="protein sequence ID" value="KAJ3541137.1"/>
    <property type="molecule type" value="Genomic_DNA"/>
</dbReference>
<gene>
    <name evidence="1" type="ORF">NM208_g4745</name>
</gene>
<organism evidence="1 2">
    <name type="scientific">Fusarium decemcellulare</name>
    <dbReference type="NCBI Taxonomy" id="57161"/>
    <lineage>
        <taxon>Eukaryota</taxon>
        <taxon>Fungi</taxon>
        <taxon>Dikarya</taxon>
        <taxon>Ascomycota</taxon>
        <taxon>Pezizomycotina</taxon>
        <taxon>Sordariomycetes</taxon>
        <taxon>Hypocreomycetidae</taxon>
        <taxon>Hypocreales</taxon>
        <taxon>Nectriaceae</taxon>
        <taxon>Fusarium</taxon>
        <taxon>Fusarium decemcellulare species complex</taxon>
    </lineage>
</organism>
<accession>A0ACC1SJJ5</accession>
<dbReference type="Proteomes" id="UP001148629">
    <property type="component" value="Unassembled WGS sequence"/>
</dbReference>
<comment type="caution">
    <text evidence="1">The sequence shown here is derived from an EMBL/GenBank/DDBJ whole genome shotgun (WGS) entry which is preliminary data.</text>
</comment>
<evidence type="ECO:0000313" key="2">
    <source>
        <dbReference type="Proteomes" id="UP001148629"/>
    </source>
</evidence>
<proteinExistence type="predicted"/>
<keyword evidence="2" id="KW-1185">Reference proteome</keyword>
<sequence>MATCICSAVRLLAEQYDENRARELIPSLNCHLKDLRTVLAQSKSLTREVQYRITSINDRTSRAFFVDKIDLEPVYELYRRFGDNLEGVWTAPDNHVHPDLRRRLACVVVFLRSKLDSHMVPPQIARVFPGQKSFTDIRNSGRKYIKIARKLGGLGSILWLPLDIPPSTYERYLNIDDEEVFTHLKSLWPEAQDYTHAVQRLILSQLNEFASSLTYHNLFVDYSEFVPASDQLLLLLYALGGSNIPNQLLQSVQTSQRRWNSEGEMEILNAVDFGLPSDLVGLLSDSVKLEQAVTNPHVTSHVLHDGSVTHSLSQELLTFFSQVLLGPTVDEIGATALRLLCFACPPCYEGNTNCIIYRVDGDIAKSEAHIRDFEWRGPRPASRRDHALQGRLHISQIENKIKCYDNDVPSFIYRWEAEQPLSTLDIEVTFRLQSTAARYFQSIGDFSAARASLEQFLSLNMTKPIRSNSRRILIGRLADIYCEMQEFSKADEILQPELDAIHESDRSRRGFRRILLASVEANMGLGRLEASGSVLRELEEATPFELDNVHDQQLHMRRLFAAARISHMRSNHQQALLRWTFALQEVKRMHTLQSTSGFTAAVIHLSLAHIQLIIGDRDSSRSSWAIGSDILRREKCEFWIPVVSTTWLREVATEVHRLQGWSLRMMLPGARPEITLP</sequence>
<evidence type="ECO:0000313" key="1">
    <source>
        <dbReference type="EMBL" id="KAJ3541137.1"/>
    </source>
</evidence>
<reference evidence="1" key="1">
    <citation type="submission" date="2022-08" db="EMBL/GenBank/DDBJ databases">
        <title>Genome Sequence of Fusarium decemcellulare.</title>
        <authorList>
            <person name="Buettner E."/>
        </authorList>
    </citation>
    <scope>NUCLEOTIDE SEQUENCE</scope>
    <source>
        <strain evidence="1">Babe19</strain>
    </source>
</reference>
<protein>
    <submittedName>
        <fullName evidence="1">Uncharacterized protein</fullName>
    </submittedName>
</protein>